<evidence type="ECO:0000313" key="2">
    <source>
        <dbReference type="Proteomes" id="UP000714275"/>
    </source>
</evidence>
<dbReference type="AlphaFoldDB" id="A0A9P6ZGP5"/>
<keyword evidence="2" id="KW-1185">Reference proteome</keyword>
<dbReference type="EMBL" id="JABBWD010000107">
    <property type="protein sequence ID" value="KAG1765463.1"/>
    <property type="molecule type" value="Genomic_DNA"/>
</dbReference>
<protein>
    <submittedName>
        <fullName evidence="1">Uncharacterized protein</fullName>
    </submittedName>
</protein>
<dbReference type="Proteomes" id="UP000714275">
    <property type="component" value="Unassembled WGS sequence"/>
</dbReference>
<dbReference type="OrthoDB" id="2501483at2759"/>
<organism evidence="1 2">
    <name type="scientific">Suillus placidus</name>
    <dbReference type="NCBI Taxonomy" id="48579"/>
    <lineage>
        <taxon>Eukaryota</taxon>
        <taxon>Fungi</taxon>
        <taxon>Dikarya</taxon>
        <taxon>Basidiomycota</taxon>
        <taxon>Agaricomycotina</taxon>
        <taxon>Agaricomycetes</taxon>
        <taxon>Agaricomycetidae</taxon>
        <taxon>Boletales</taxon>
        <taxon>Suillineae</taxon>
        <taxon>Suillaceae</taxon>
        <taxon>Suillus</taxon>
    </lineage>
</organism>
<reference evidence="1" key="1">
    <citation type="journal article" date="2020" name="New Phytol.">
        <title>Comparative genomics reveals dynamic genome evolution in host specialist ectomycorrhizal fungi.</title>
        <authorList>
            <person name="Lofgren L.A."/>
            <person name="Nguyen N.H."/>
            <person name="Vilgalys R."/>
            <person name="Ruytinx J."/>
            <person name="Liao H.L."/>
            <person name="Branco S."/>
            <person name="Kuo A."/>
            <person name="LaButti K."/>
            <person name="Lipzen A."/>
            <person name="Andreopoulos W."/>
            <person name="Pangilinan J."/>
            <person name="Riley R."/>
            <person name="Hundley H."/>
            <person name="Na H."/>
            <person name="Barry K."/>
            <person name="Grigoriev I.V."/>
            <person name="Stajich J.E."/>
            <person name="Kennedy P.G."/>
        </authorList>
    </citation>
    <scope>NUCLEOTIDE SEQUENCE</scope>
    <source>
        <strain evidence="1">DOB743</strain>
    </source>
</reference>
<sequence length="87" mass="10180">MFSLPHARKPQHMIYDSNCNAMHCMKGWACVDTFHHKTKHKASNVFCHEHCDMKAYPKLLDDDGKYYFNSSIAEQINVWFGGFHNIC</sequence>
<gene>
    <name evidence="1" type="ORF">EV702DRAFT_981518</name>
</gene>
<comment type="caution">
    <text evidence="1">The sequence shown here is derived from an EMBL/GenBank/DDBJ whole genome shotgun (WGS) entry which is preliminary data.</text>
</comment>
<accession>A0A9P6ZGP5</accession>
<name>A0A9P6ZGP5_9AGAM</name>
<evidence type="ECO:0000313" key="1">
    <source>
        <dbReference type="EMBL" id="KAG1765463.1"/>
    </source>
</evidence>
<proteinExistence type="predicted"/>